<evidence type="ECO:0000313" key="1">
    <source>
        <dbReference type="EMBL" id="TEB26963.1"/>
    </source>
</evidence>
<dbReference type="AlphaFoldDB" id="A0A4Y7SYL8"/>
<evidence type="ECO:0000313" key="2">
    <source>
        <dbReference type="Proteomes" id="UP000298030"/>
    </source>
</evidence>
<protein>
    <submittedName>
        <fullName evidence="1">Uncharacterized protein</fullName>
    </submittedName>
</protein>
<accession>A0A4Y7SYL8</accession>
<reference evidence="1 2" key="1">
    <citation type="journal article" date="2019" name="Nat. Ecol. Evol.">
        <title>Megaphylogeny resolves global patterns of mushroom evolution.</title>
        <authorList>
            <person name="Varga T."/>
            <person name="Krizsan K."/>
            <person name="Foldi C."/>
            <person name="Dima B."/>
            <person name="Sanchez-Garcia M."/>
            <person name="Sanchez-Ramirez S."/>
            <person name="Szollosi G.J."/>
            <person name="Szarkandi J.G."/>
            <person name="Papp V."/>
            <person name="Albert L."/>
            <person name="Andreopoulos W."/>
            <person name="Angelini C."/>
            <person name="Antonin V."/>
            <person name="Barry K.W."/>
            <person name="Bougher N.L."/>
            <person name="Buchanan P."/>
            <person name="Buyck B."/>
            <person name="Bense V."/>
            <person name="Catcheside P."/>
            <person name="Chovatia M."/>
            <person name="Cooper J."/>
            <person name="Damon W."/>
            <person name="Desjardin D."/>
            <person name="Finy P."/>
            <person name="Geml J."/>
            <person name="Haridas S."/>
            <person name="Hughes K."/>
            <person name="Justo A."/>
            <person name="Karasinski D."/>
            <person name="Kautmanova I."/>
            <person name="Kiss B."/>
            <person name="Kocsube S."/>
            <person name="Kotiranta H."/>
            <person name="LaButti K.M."/>
            <person name="Lechner B.E."/>
            <person name="Liimatainen K."/>
            <person name="Lipzen A."/>
            <person name="Lukacs Z."/>
            <person name="Mihaltcheva S."/>
            <person name="Morgado L.N."/>
            <person name="Niskanen T."/>
            <person name="Noordeloos M.E."/>
            <person name="Ohm R.A."/>
            <person name="Ortiz-Santana B."/>
            <person name="Ovrebo C."/>
            <person name="Racz N."/>
            <person name="Riley R."/>
            <person name="Savchenko A."/>
            <person name="Shiryaev A."/>
            <person name="Soop K."/>
            <person name="Spirin V."/>
            <person name="Szebenyi C."/>
            <person name="Tomsovsky M."/>
            <person name="Tulloss R.E."/>
            <person name="Uehling J."/>
            <person name="Grigoriev I.V."/>
            <person name="Vagvolgyi C."/>
            <person name="Papp T."/>
            <person name="Martin F.M."/>
            <person name="Miettinen O."/>
            <person name="Hibbett D.S."/>
            <person name="Nagy L.G."/>
        </authorList>
    </citation>
    <scope>NUCLEOTIDE SEQUENCE [LARGE SCALE GENOMIC DNA]</scope>
    <source>
        <strain evidence="1 2">FP101781</strain>
    </source>
</reference>
<gene>
    <name evidence="1" type="ORF">FA13DRAFT_986541</name>
</gene>
<name>A0A4Y7SYL8_COPMI</name>
<dbReference type="EMBL" id="QPFP01000044">
    <property type="protein sequence ID" value="TEB26963.1"/>
    <property type="molecule type" value="Genomic_DNA"/>
</dbReference>
<proteinExistence type="predicted"/>
<keyword evidence="2" id="KW-1185">Reference proteome</keyword>
<sequence length="99" mass="11657">MATDISNIAQTAYDVYRTFDEVLMWWLNPSLVAPWVDLKFRYLDAVRNSIGLAETTVDVLQRFDEVYMAKVEAIQTEQDRLEAIELLETFHREHPPRHC</sequence>
<comment type="caution">
    <text evidence="1">The sequence shown here is derived from an EMBL/GenBank/DDBJ whole genome shotgun (WGS) entry which is preliminary data.</text>
</comment>
<organism evidence="1 2">
    <name type="scientific">Coprinellus micaceus</name>
    <name type="common">Glistening ink-cap mushroom</name>
    <name type="synonym">Coprinus micaceus</name>
    <dbReference type="NCBI Taxonomy" id="71717"/>
    <lineage>
        <taxon>Eukaryota</taxon>
        <taxon>Fungi</taxon>
        <taxon>Dikarya</taxon>
        <taxon>Basidiomycota</taxon>
        <taxon>Agaricomycotina</taxon>
        <taxon>Agaricomycetes</taxon>
        <taxon>Agaricomycetidae</taxon>
        <taxon>Agaricales</taxon>
        <taxon>Agaricineae</taxon>
        <taxon>Psathyrellaceae</taxon>
        <taxon>Coprinellus</taxon>
    </lineage>
</organism>
<dbReference type="Proteomes" id="UP000298030">
    <property type="component" value="Unassembled WGS sequence"/>
</dbReference>